<evidence type="ECO:0000256" key="1">
    <source>
        <dbReference type="SAM" id="MobiDB-lite"/>
    </source>
</evidence>
<gene>
    <name evidence="2" type="ORF">VFPPC_12223</name>
</gene>
<keyword evidence="2" id="KW-0863">Zinc-finger</keyword>
<proteinExistence type="predicted"/>
<accession>A0A179EYH6</accession>
<evidence type="ECO:0000313" key="2">
    <source>
        <dbReference type="EMBL" id="OAQ58257.1"/>
    </source>
</evidence>
<dbReference type="Proteomes" id="UP000078397">
    <property type="component" value="Unassembled WGS sequence"/>
</dbReference>
<sequence length="319" mass="36435">MESDIAVGPFTFLQVYRTLVCRECAFAVLVNEVSSHLVKRHQEITATERRNIVRKAADLPDARRIQADLQGFCFPPPTIDCVPHLAPPKKDGLKCHKCPYIARQVQKIQKHCKLKHKWENPQGPGRPDTKRKRAMQNELSGKHEGVHCQRFFPTRCTGWFEVGRKAIPQKKLRFHHKGGCKSQQATRQRRHTVATEIALQEHLEAALGRHQQLLDAQQLARICAKKMGNGSLAVMSPWLERTQWRRIYKNVRRDLLKAMVRLPLRDPQSQQWAAVKLGQGVADGDAEFISSQTSEERIACRPQTYGLGTLKETAEFEVC</sequence>
<keyword evidence="2" id="KW-0862">Zinc</keyword>
<dbReference type="OrthoDB" id="5150763at2759"/>
<dbReference type="AlphaFoldDB" id="A0A179EYH6"/>
<dbReference type="InterPro" id="IPR022698">
    <property type="entry name" value="OrsD"/>
</dbReference>
<comment type="caution">
    <text evidence="2">The sequence shown here is derived from an EMBL/GenBank/DDBJ whole genome shotgun (WGS) entry which is preliminary data.</text>
</comment>
<name>A0A179EYH6_METCM</name>
<dbReference type="EMBL" id="LSBJ02000002">
    <property type="protein sequence ID" value="OAQ58257.1"/>
    <property type="molecule type" value="Genomic_DNA"/>
</dbReference>
<evidence type="ECO:0000313" key="3">
    <source>
        <dbReference type="Proteomes" id="UP000078397"/>
    </source>
</evidence>
<dbReference type="RefSeq" id="XP_018136443.1">
    <property type="nucleotide sequence ID" value="XM_018290163.1"/>
</dbReference>
<keyword evidence="3" id="KW-1185">Reference proteome</keyword>
<dbReference type="GeneID" id="28854157"/>
<protein>
    <submittedName>
        <fullName evidence="2">C2H2-type zinc-finger domain-containing protein</fullName>
    </submittedName>
</protein>
<organism evidence="2 3">
    <name type="scientific">Pochonia chlamydosporia 170</name>
    <dbReference type="NCBI Taxonomy" id="1380566"/>
    <lineage>
        <taxon>Eukaryota</taxon>
        <taxon>Fungi</taxon>
        <taxon>Dikarya</taxon>
        <taxon>Ascomycota</taxon>
        <taxon>Pezizomycotina</taxon>
        <taxon>Sordariomycetes</taxon>
        <taxon>Hypocreomycetidae</taxon>
        <taxon>Hypocreales</taxon>
        <taxon>Clavicipitaceae</taxon>
        <taxon>Pochonia</taxon>
    </lineage>
</organism>
<dbReference type="GO" id="GO:0008270">
    <property type="term" value="F:zinc ion binding"/>
    <property type="evidence" value="ECO:0007669"/>
    <property type="project" value="UniProtKB-KW"/>
</dbReference>
<reference evidence="2 3" key="1">
    <citation type="journal article" date="2016" name="PLoS Pathog.">
        <title>Biosynthesis of antibiotic leucinostatins in bio-control fungus Purpureocillium lilacinum and their inhibition on phytophthora revealed by genome mining.</title>
        <authorList>
            <person name="Wang G."/>
            <person name="Liu Z."/>
            <person name="Lin R."/>
            <person name="Li E."/>
            <person name="Mao Z."/>
            <person name="Ling J."/>
            <person name="Yang Y."/>
            <person name="Yin W.B."/>
            <person name="Xie B."/>
        </authorList>
    </citation>
    <scope>NUCLEOTIDE SEQUENCE [LARGE SCALE GENOMIC DNA]</scope>
    <source>
        <strain evidence="2">170</strain>
    </source>
</reference>
<keyword evidence="2" id="KW-0479">Metal-binding</keyword>
<dbReference type="KEGG" id="pchm:VFPPC_12223"/>
<dbReference type="Pfam" id="PF12013">
    <property type="entry name" value="OrsD"/>
    <property type="match status" value="1"/>
</dbReference>
<feature type="region of interest" description="Disordered" evidence="1">
    <location>
        <begin position="114"/>
        <end position="142"/>
    </location>
</feature>